<evidence type="ECO:0000313" key="1">
    <source>
        <dbReference type="EMBL" id="EHP68029.1"/>
    </source>
</evidence>
<dbReference type="OrthoDB" id="146831at2157"/>
<evidence type="ECO:0000313" key="2">
    <source>
        <dbReference type="Proteomes" id="UP000003980"/>
    </source>
</evidence>
<dbReference type="eggNOG" id="arCOG07179">
    <property type="taxonomic scope" value="Archaea"/>
</dbReference>
<organism evidence="1 2">
    <name type="scientific">Metallosphaera yellowstonensis MK1</name>
    <dbReference type="NCBI Taxonomy" id="671065"/>
    <lineage>
        <taxon>Archaea</taxon>
        <taxon>Thermoproteota</taxon>
        <taxon>Thermoprotei</taxon>
        <taxon>Sulfolobales</taxon>
        <taxon>Sulfolobaceae</taxon>
        <taxon>Metallosphaera</taxon>
    </lineage>
</organism>
<reference evidence="1 2" key="1">
    <citation type="submission" date="2012-01" db="EMBL/GenBank/DDBJ databases">
        <title>Improved High-Quality Draft sequence of Metallosphaera yellowstonensis MK1.</title>
        <authorList>
            <consortium name="US DOE Joint Genome Institute"/>
            <person name="Lucas S."/>
            <person name="Han J."/>
            <person name="Cheng J.-F."/>
            <person name="Goodwin L."/>
            <person name="Pitluck S."/>
            <person name="Peters L."/>
            <person name="Teshima H."/>
            <person name="Detter J.C."/>
            <person name="Han C."/>
            <person name="Tapia R."/>
            <person name="Land M."/>
            <person name="Hauser L."/>
            <person name="Kyrpides N."/>
            <person name="Kozubal M."/>
            <person name="Macur R.E."/>
            <person name="Jay Z."/>
            <person name="Inskeep W."/>
            <person name="Woyke T."/>
        </authorList>
    </citation>
    <scope>NUCLEOTIDE SEQUENCE [LARGE SCALE GENOMIC DNA]</scope>
    <source>
        <strain evidence="1 2">MK1</strain>
    </source>
</reference>
<dbReference type="EMBL" id="JH597770">
    <property type="protein sequence ID" value="EHP68029.1"/>
    <property type="molecule type" value="Genomic_DNA"/>
</dbReference>
<dbReference type="Proteomes" id="UP000003980">
    <property type="component" value="Unassembled WGS sequence"/>
</dbReference>
<dbReference type="AlphaFoldDB" id="H2C7A3"/>
<protein>
    <submittedName>
        <fullName evidence="1">Uncharacterized protein</fullName>
    </submittedName>
</protein>
<sequence>MPPTFTSEDILKEVRKDVLKVFGRTVEARVKVAPLNPSILGFVRAGEDLIYVNSVPLSQVEQEYLSQYLYVVILHEYLHMLGIADEREVRRMTLDLVNEKFGERSFAYKMASELADRRDIYLRESWRRGRPQTYM</sequence>
<accession>H2C7A3</accession>
<proteinExistence type="predicted"/>
<dbReference type="RefSeq" id="WP_009074034.1">
    <property type="nucleotide sequence ID" value="NZ_JH597770.1"/>
</dbReference>
<dbReference type="HOGENOM" id="CLU_1700348_0_0_2"/>
<name>H2C7A3_9CREN</name>
<keyword evidence="2" id="KW-1185">Reference proteome</keyword>
<gene>
    <name evidence="1" type="ORF">MetMK1DRAFT_00024520</name>
</gene>